<keyword evidence="2" id="KW-1185">Reference proteome</keyword>
<evidence type="ECO:0000313" key="2">
    <source>
        <dbReference type="Proteomes" id="UP000472268"/>
    </source>
</evidence>
<dbReference type="GO" id="GO:0006412">
    <property type="term" value="P:translation"/>
    <property type="evidence" value="ECO:0007669"/>
    <property type="project" value="InterPro"/>
</dbReference>
<dbReference type="Proteomes" id="UP000472268">
    <property type="component" value="Chromosome 1"/>
</dbReference>
<proteinExistence type="predicted"/>
<protein>
    <submittedName>
        <fullName evidence="1">Uncharacterized protein</fullName>
    </submittedName>
</protein>
<accession>A0A673T4H6</accession>
<reference evidence="1" key="2">
    <citation type="submission" date="2025-08" db="UniProtKB">
        <authorList>
            <consortium name="Ensembl"/>
        </authorList>
    </citation>
    <scope>IDENTIFICATION</scope>
</reference>
<dbReference type="Gene3D" id="3.90.1180.10">
    <property type="entry name" value="Ribosomal protein L13"/>
    <property type="match status" value="1"/>
</dbReference>
<dbReference type="Ensembl" id="ENSSSUT00005004433.1">
    <property type="protein sequence ID" value="ENSSSUP00005003831.1"/>
    <property type="gene ID" value="ENSSSUG00005002507.1"/>
</dbReference>
<dbReference type="SUPFAM" id="SSF52161">
    <property type="entry name" value="Ribosomal protein L13"/>
    <property type="match status" value="1"/>
</dbReference>
<dbReference type="AlphaFoldDB" id="A0A673T4H6"/>
<organism evidence="1 2">
    <name type="scientific">Suricata suricatta</name>
    <name type="common">Meerkat</name>
    <dbReference type="NCBI Taxonomy" id="37032"/>
    <lineage>
        <taxon>Eukaryota</taxon>
        <taxon>Metazoa</taxon>
        <taxon>Chordata</taxon>
        <taxon>Craniata</taxon>
        <taxon>Vertebrata</taxon>
        <taxon>Euteleostomi</taxon>
        <taxon>Mammalia</taxon>
        <taxon>Eutheria</taxon>
        <taxon>Laurasiatheria</taxon>
        <taxon>Carnivora</taxon>
        <taxon>Feliformia</taxon>
        <taxon>Herpestidae</taxon>
        <taxon>Suricata</taxon>
    </lineage>
</organism>
<reference evidence="1 2" key="1">
    <citation type="submission" date="2019-05" db="EMBL/GenBank/DDBJ databases">
        <title>A Chromosome-scale Meerkat (S. suricatta) Genome Assembly.</title>
        <authorList>
            <person name="Dudchenko O."/>
            <person name="Lieberman Aiden E."/>
            <person name="Tung J."/>
            <person name="Barreiro L.B."/>
            <person name="Clutton-Brock T.H."/>
        </authorList>
    </citation>
    <scope>NUCLEOTIDE SEQUENCE [LARGE SCALE GENOMIC DNA]</scope>
</reference>
<dbReference type="OMA" id="SISGNCH"/>
<name>A0A673T4H6_SURSU</name>
<dbReference type="GO" id="GO:0003735">
    <property type="term" value="F:structural constituent of ribosome"/>
    <property type="evidence" value="ECO:0007669"/>
    <property type="project" value="InterPro"/>
</dbReference>
<dbReference type="InterPro" id="IPR036899">
    <property type="entry name" value="Ribosomal_uL13_sf"/>
</dbReference>
<evidence type="ECO:0000313" key="1">
    <source>
        <dbReference type="Ensembl" id="ENSSSUP00005003831.1"/>
    </source>
</evidence>
<dbReference type="GO" id="GO:0005840">
    <property type="term" value="C:ribosome"/>
    <property type="evidence" value="ECO:0007669"/>
    <property type="project" value="InterPro"/>
</dbReference>
<reference evidence="1" key="3">
    <citation type="submission" date="2025-09" db="UniProtKB">
        <authorList>
            <consortium name="Ensembl"/>
        </authorList>
    </citation>
    <scope>IDENTIFICATION</scope>
</reference>
<sequence>MSEGQVLVPYGQDHLPGHPEAIMAKQVLLGQKVIVMGYEDINISRNFYRNKLMYLVFLHKQMNINPLCSPYHFRMSSQTFWQTAGEKADGGSCCPQDCVSEAYTELLTWDSWLMRSAGSTSKEIFKNFRIVLDLQNSYKYSKEIYLVVPKINISY</sequence>